<evidence type="ECO:0000313" key="4">
    <source>
        <dbReference type="Proteomes" id="UP000198785"/>
    </source>
</evidence>
<dbReference type="RefSeq" id="WP_093366964.1">
    <property type="nucleotide sequence ID" value="NZ_FOZZ01000011.1"/>
</dbReference>
<dbReference type="SUPFAM" id="SSF56300">
    <property type="entry name" value="Metallo-dependent phosphatases"/>
    <property type="match status" value="1"/>
</dbReference>
<dbReference type="STRING" id="683125.SAMN05660206_111106"/>
<protein>
    <submittedName>
        <fullName evidence="3">Calcineurin-like phosphoesterase</fullName>
    </submittedName>
</protein>
<dbReference type="PANTHER" id="PTHR46546:SF4">
    <property type="entry name" value="SHEWANELLA-LIKE PROTEIN PHOSPHATASE 1"/>
    <property type="match status" value="1"/>
</dbReference>
<name>A0A1I6V6M4_9SPHI</name>
<dbReference type="GO" id="GO:0016787">
    <property type="term" value="F:hydrolase activity"/>
    <property type="evidence" value="ECO:0007669"/>
    <property type="project" value="InterPro"/>
</dbReference>
<evidence type="ECO:0000256" key="1">
    <source>
        <dbReference type="SAM" id="Phobius"/>
    </source>
</evidence>
<reference evidence="3 4" key="1">
    <citation type="submission" date="2016-10" db="EMBL/GenBank/DDBJ databases">
        <authorList>
            <person name="de Groot N.N."/>
        </authorList>
    </citation>
    <scope>NUCLEOTIDE SEQUENCE [LARGE SCALE GENOMIC DNA]</scope>
    <source>
        <strain evidence="3 4">DSM 22789</strain>
    </source>
</reference>
<evidence type="ECO:0000313" key="3">
    <source>
        <dbReference type="EMBL" id="SFT09245.1"/>
    </source>
</evidence>
<proteinExistence type="predicted"/>
<feature type="domain" description="Calcineurin-like phosphoesterase" evidence="2">
    <location>
        <begin position="107"/>
        <end position="325"/>
    </location>
</feature>
<dbReference type="AlphaFoldDB" id="A0A1I6V6M4"/>
<accession>A0A1I6V6M4</accession>
<dbReference type="InterPro" id="IPR029052">
    <property type="entry name" value="Metallo-depent_PP-like"/>
</dbReference>
<dbReference type="Gene3D" id="3.60.21.10">
    <property type="match status" value="1"/>
</dbReference>
<gene>
    <name evidence="3" type="ORF">SAMN05660206_111106</name>
</gene>
<evidence type="ECO:0000259" key="2">
    <source>
        <dbReference type="Pfam" id="PF00149"/>
    </source>
</evidence>
<dbReference type="OrthoDB" id="7550081at2"/>
<keyword evidence="1" id="KW-1133">Transmembrane helix</keyword>
<dbReference type="PANTHER" id="PTHR46546">
    <property type="entry name" value="SHEWANELLA-LIKE PROTEIN PHOSPHATASE 1"/>
    <property type="match status" value="1"/>
</dbReference>
<keyword evidence="1" id="KW-0812">Transmembrane</keyword>
<dbReference type="EMBL" id="FOZZ01000011">
    <property type="protein sequence ID" value="SFT09245.1"/>
    <property type="molecule type" value="Genomic_DNA"/>
</dbReference>
<keyword evidence="1" id="KW-0472">Membrane</keyword>
<organism evidence="3 4">
    <name type="scientific">Sphingobacterium wenxiniae</name>
    <dbReference type="NCBI Taxonomy" id="683125"/>
    <lineage>
        <taxon>Bacteria</taxon>
        <taxon>Pseudomonadati</taxon>
        <taxon>Bacteroidota</taxon>
        <taxon>Sphingobacteriia</taxon>
        <taxon>Sphingobacteriales</taxon>
        <taxon>Sphingobacteriaceae</taxon>
        <taxon>Sphingobacterium</taxon>
    </lineage>
</organism>
<feature type="transmembrane region" description="Helical" evidence="1">
    <location>
        <begin position="12"/>
        <end position="30"/>
    </location>
</feature>
<dbReference type="InterPro" id="IPR004843">
    <property type="entry name" value="Calcineurin-like_PHP"/>
</dbReference>
<sequence length="376" mass="43291">MVYHQNKISSTILYHIYTLLILLTGLTAYGQDAPTDDSLFSESPHIFIANDDFRLIWVKEGIRQEEIDRQGSDSAATRLLGFSPYTHYRYTQSDQYYPSYAFTDINRFVAISDIHGNYTNYKHFLRAHGVIDDQDNWAYGDGHLIVLGDIMDRGTGVTEALWLTFKLEDQALRAGGRVHFLAGNHESMILYADLRYVHQRYDRAADLMQVPFKAWFGHHSILGQWLRRRPVMITINNSLFVHAGISSKFLQQNYTIDEVNHAFREKLFTLDSLVSVPDKRLDLLRFSDGPLWYRGYFKDAPDPVPTIDSTLQIFDVDRIIIGHTPDGSVRTMHGHKVIAIDSYIQRGEQGEVLLYNQGVYYRGFRDGTKIALDKLP</sequence>
<dbReference type="Pfam" id="PF00149">
    <property type="entry name" value="Metallophos"/>
    <property type="match status" value="1"/>
</dbReference>
<keyword evidence="4" id="KW-1185">Reference proteome</keyword>
<dbReference type="Proteomes" id="UP000198785">
    <property type="component" value="Unassembled WGS sequence"/>
</dbReference>